<dbReference type="AlphaFoldDB" id="A0A510WSZ6"/>
<dbReference type="RefSeq" id="WP_057827819.1">
    <property type="nucleotide sequence ID" value="NZ_BAAACL010000001.1"/>
</dbReference>
<protein>
    <submittedName>
        <fullName evidence="1">Uncharacterized protein</fullName>
    </submittedName>
</protein>
<dbReference type="EMBL" id="BJUI01000018">
    <property type="protein sequence ID" value="GEK42339.1"/>
    <property type="molecule type" value="Genomic_DNA"/>
</dbReference>
<keyword evidence="2" id="KW-1185">Reference proteome</keyword>
<sequence length="61" mass="7525">MNETTLYFITLDNEVKHINRDVKDLGYKDVAKNDYRIILDDVECCVDRETWNYIWDWLSWH</sequence>
<reference evidence="1 2" key="1">
    <citation type="submission" date="2019-07" db="EMBL/GenBank/DDBJ databases">
        <title>Whole genome shotgun sequence of Lactobacillus aviarius subsp. aviarius NBRC 102162.</title>
        <authorList>
            <person name="Hosoyama A."/>
            <person name="Uohara A."/>
            <person name="Ohji S."/>
            <person name="Ichikawa N."/>
        </authorList>
    </citation>
    <scope>NUCLEOTIDE SEQUENCE [LARGE SCALE GENOMIC DNA]</scope>
    <source>
        <strain evidence="1 2">NBRC 102162</strain>
    </source>
</reference>
<comment type="caution">
    <text evidence="1">The sequence shown here is derived from an EMBL/GenBank/DDBJ whole genome shotgun (WGS) entry which is preliminary data.</text>
</comment>
<name>A0A510WSZ6_9LACO</name>
<proteinExistence type="predicted"/>
<evidence type="ECO:0000313" key="1">
    <source>
        <dbReference type="EMBL" id="GEK42339.1"/>
    </source>
</evidence>
<accession>A0A510WSZ6</accession>
<dbReference type="GeneID" id="29933784"/>
<dbReference type="Proteomes" id="UP000321722">
    <property type="component" value="Unassembled WGS sequence"/>
</dbReference>
<gene>
    <name evidence="1" type="ORF">LAV01_11710</name>
</gene>
<organism evidence="1 2">
    <name type="scientific">Ligilactobacillus aviarius</name>
    <dbReference type="NCBI Taxonomy" id="1606"/>
    <lineage>
        <taxon>Bacteria</taxon>
        <taxon>Bacillati</taxon>
        <taxon>Bacillota</taxon>
        <taxon>Bacilli</taxon>
        <taxon>Lactobacillales</taxon>
        <taxon>Lactobacillaceae</taxon>
        <taxon>Ligilactobacillus</taxon>
    </lineage>
</organism>
<evidence type="ECO:0000313" key="2">
    <source>
        <dbReference type="Proteomes" id="UP000321722"/>
    </source>
</evidence>